<dbReference type="AlphaFoldDB" id="D3VLZ2"/>
<protein>
    <recommendedName>
        <fullName evidence="1">Transposase InsH N-terminal domain-containing protein</fullName>
    </recommendedName>
</protein>
<dbReference type="Pfam" id="PF05598">
    <property type="entry name" value="DUF772"/>
    <property type="match status" value="1"/>
</dbReference>
<dbReference type="EMBL" id="FN667743">
    <property type="protein sequence ID" value="CBJ92944.1"/>
    <property type="molecule type" value="Genomic_DNA"/>
</dbReference>
<dbReference type="InterPro" id="IPR008490">
    <property type="entry name" value="Transposase_InsH_N"/>
</dbReference>
<feature type="domain" description="Transposase InsH N-terminal" evidence="1">
    <location>
        <begin position="16"/>
        <end position="50"/>
    </location>
</feature>
<geneLocation type="plasmid" evidence="2 3">
    <name>XNC1_p</name>
</geneLocation>
<name>D3VLZ2_XENNA</name>
<dbReference type="Proteomes" id="UP000008075">
    <property type="component" value="Plasmid XNC1_p"/>
</dbReference>
<reference evidence="2 3" key="1">
    <citation type="journal article" date="2011" name="PLoS ONE">
        <title>The entomopathogenic bacterial endosymbionts xenorhabdus and photorhabdus: convergent lifestyles from divergent genomes.</title>
        <authorList>
            <person name="Chaston J.M."/>
            <person name="Suen G."/>
            <person name="Tucker S.L."/>
            <person name="Andersen A.W."/>
            <person name="Bhasin A."/>
            <person name="Bode E."/>
            <person name="Bode H.B."/>
            <person name="Brachmann A.O."/>
            <person name="Cowles C.E."/>
            <person name="Cowles K.N."/>
            <person name="Darby C."/>
            <person name="de Leon L."/>
            <person name="Drace K."/>
            <person name="Du Z."/>
            <person name="Givaudan A."/>
            <person name="Herbert Tran E.E."/>
            <person name="Jewell K.A."/>
            <person name="Knack J.J."/>
            <person name="Krasomil-Osterfeld K.C."/>
            <person name="Kukor R."/>
            <person name="Lanois A."/>
            <person name="Latreille P."/>
            <person name="Leimgruber N.K."/>
            <person name="Lipke C.M."/>
            <person name="Liu R."/>
            <person name="Lu X."/>
            <person name="Martens E.C."/>
            <person name="Marri P.R."/>
            <person name="Medigue C."/>
            <person name="Menard M.L."/>
            <person name="Miller N.M."/>
            <person name="Morales-Soto N."/>
            <person name="Norton S."/>
            <person name="Ogier J.C."/>
            <person name="Orchard S.S."/>
            <person name="Park D."/>
            <person name="Park Y."/>
            <person name="Qurollo B.A."/>
            <person name="Sugar D.R."/>
            <person name="Richards G.R."/>
            <person name="Rouy Z."/>
            <person name="Slominski B."/>
            <person name="Slominski K."/>
            <person name="Snyder H."/>
            <person name="Tjaden B.C."/>
            <person name="van der Hoeven R."/>
            <person name="Welch R.D."/>
            <person name="Wheeler C."/>
            <person name="Xiang B."/>
            <person name="Barbazuk B."/>
            <person name="Gaudriault S."/>
            <person name="Goodner B."/>
            <person name="Slater S.C."/>
            <person name="Forst S."/>
            <person name="Goldman B.S."/>
            <person name="Goodrich-Blair H."/>
        </authorList>
    </citation>
    <scope>NUCLEOTIDE SEQUENCE [LARGE SCALE GENOMIC DNA]</scope>
    <source>
        <strain evidence="3">ATCC 19061 / DSM 3370 / CCUG 14189 / LMG 1036 / NCIMB 9965 / AN6</strain>
    </source>
</reference>
<sequence length="67" mass="7665">MLRMPPPQTFPPETLSLDDLVPQNHLVRKVDAALDFEFIRNLVAPLYCHNNAINLFENNGVCQRFGL</sequence>
<keyword evidence="2" id="KW-0614">Plasmid</keyword>
<dbReference type="eggNOG" id="COG3039">
    <property type="taxonomic scope" value="Bacteria"/>
</dbReference>
<proteinExistence type="predicted"/>
<gene>
    <name evidence="2" type="ORF">XNC1_p0076</name>
</gene>
<accession>D3VLZ2</accession>
<evidence type="ECO:0000313" key="3">
    <source>
        <dbReference type="Proteomes" id="UP000008075"/>
    </source>
</evidence>
<dbReference type="HOGENOM" id="CLU_021293_11_5_6"/>
<evidence type="ECO:0000313" key="2">
    <source>
        <dbReference type="EMBL" id="CBJ92944.1"/>
    </source>
</evidence>
<organism evidence="2 3">
    <name type="scientific">Xenorhabdus nematophila (strain ATCC 19061 / DSM 3370 / CCUG 14189 / LMG 1036 / NCIMB 9965 / AN6)</name>
    <dbReference type="NCBI Taxonomy" id="406817"/>
    <lineage>
        <taxon>Bacteria</taxon>
        <taxon>Pseudomonadati</taxon>
        <taxon>Pseudomonadota</taxon>
        <taxon>Gammaproteobacteria</taxon>
        <taxon>Enterobacterales</taxon>
        <taxon>Morganellaceae</taxon>
        <taxon>Xenorhabdus</taxon>
    </lineage>
</organism>
<keyword evidence="3" id="KW-1185">Reference proteome</keyword>
<dbReference type="KEGG" id="xne:XNC1_p0076"/>
<evidence type="ECO:0000259" key="1">
    <source>
        <dbReference type="Pfam" id="PF05598"/>
    </source>
</evidence>